<evidence type="ECO:0000313" key="2">
    <source>
        <dbReference type="EMBL" id="SEQ45806.1"/>
    </source>
</evidence>
<dbReference type="AlphaFoldDB" id="A0A1H9G6N4"/>
<dbReference type="InterPro" id="IPR007037">
    <property type="entry name" value="SIP_rossman_dom"/>
</dbReference>
<organism evidence="2 3">
    <name type="scientific">Streptomyces radiopugnans</name>
    <dbReference type="NCBI Taxonomy" id="403935"/>
    <lineage>
        <taxon>Bacteria</taxon>
        <taxon>Bacillati</taxon>
        <taxon>Actinomycetota</taxon>
        <taxon>Actinomycetes</taxon>
        <taxon>Kitasatosporales</taxon>
        <taxon>Streptomycetaceae</taxon>
        <taxon>Streptomyces</taxon>
    </lineage>
</organism>
<feature type="domain" description="FAD-binding FR-type" evidence="1">
    <location>
        <begin position="15"/>
        <end position="117"/>
    </location>
</feature>
<keyword evidence="3" id="KW-1185">Reference proteome</keyword>
<dbReference type="Gene3D" id="2.40.30.10">
    <property type="entry name" value="Translation factors"/>
    <property type="match status" value="1"/>
</dbReference>
<dbReference type="InterPro" id="IPR013113">
    <property type="entry name" value="SIP_FAD-bd"/>
</dbReference>
<dbReference type="PROSITE" id="PS51384">
    <property type="entry name" value="FAD_FR"/>
    <property type="match status" value="1"/>
</dbReference>
<dbReference type="Proteomes" id="UP000199055">
    <property type="component" value="Unassembled WGS sequence"/>
</dbReference>
<dbReference type="InterPro" id="IPR039261">
    <property type="entry name" value="FNR_nucleotide-bd"/>
</dbReference>
<protein>
    <submittedName>
        <fullName evidence="2">NADPH-dependent ferric siderophore reductase, contains FAD-binding and SIP domains</fullName>
    </submittedName>
</protein>
<dbReference type="EMBL" id="FOET01000008">
    <property type="protein sequence ID" value="SEQ45806.1"/>
    <property type="molecule type" value="Genomic_DNA"/>
</dbReference>
<dbReference type="CDD" id="cd06193">
    <property type="entry name" value="siderophore_interacting"/>
    <property type="match status" value="1"/>
</dbReference>
<dbReference type="RefSeq" id="WP_093660178.1">
    <property type="nucleotide sequence ID" value="NZ_FOET01000008.1"/>
</dbReference>
<dbReference type="InterPro" id="IPR017927">
    <property type="entry name" value="FAD-bd_FR_type"/>
</dbReference>
<dbReference type="Pfam" id="PF04954">
    <property type="entry name" value="SIP"/>
    <property type="match status" value="1"/>
</dbReference>
<dbReference type="InterPro" id="IPR017938">
    <property type="entry name" value="Riboflavin_synthase-like_b-brl"/>
</dbReference>
<name>A0A1H9G6N4_9ACTN</name>
<dbReference type="Pfam" id="PF08021">
    <property type="entry name" value="FAD_binding_9"/>
    <property type="match status" value="1"/>
</dbReference>
<evidence type="ECO:0000259" key="1">
    <source>
        <dbReference type="PROSITE" id="PS51384"/>
    </source>
</evidence>
<dbReference type="SUPFAM" id="SSF63380">
    <property type="entry name" value="Riboflavin synthase domain-like"/>
    <property type="match status" value="1"/>
</dbReference>
<sequence length="241" mass="26349">MGHGWEGVVLRLLRGRDFEFTVTGTEQVTEHYRRVRMTDGGMLASTGVHPTMWVRLWFESGGKPHQRAYTLVDPDPAAGTFALEFALHEGIACDWARGARPGDTIEATVQGTGFTAPSPEPSRLLAVGDPASLPAVNSLLDAFPGTPATVWLETAHPQDAELPLRLGPGPHEVRWIPRRDSGAHLVTEVTTALPKLLEDEPDPYVWIACDTATTRALASYARKELGVPKDRVHALGYWRAT</sequence>
<evidence type="ECO:0000313" key="3">
    <source>
        <dbReference type="Proteomes" id="UP000199055"/>
    </source>
</evidence>
<dbReference type="GO" id="GO:0016491">
    <property type="term" value="F:oxidoreductase activity"/>
    <property type="evidence" value="ECO:0007669"/>
    <property type="project" value="InterPro"/>
</dbReference>
<dbReference type="InterPro" id="IPR039374">
    <property type="entry name" value="SIP_fam"/>
</dbReference>
<gene>
    <name evidence="2" type="ORF">SAMN05216481_108124</name>
</gene>
<reference evidence="2 3" key="1">
    <citation type="submission" date="2016-10" db="EMBL/GenBank/DDBJ databases">
        <authorList>
            <person name="de Groot N.N."/>
        </authorList>
    </citation>
    <scope>NUCLEOTIDE SEQUENCE [LARGE SCALE GENOMIC DNA]</scope>
    <source>
        <strain evidence="2 3">CGMCC 4.3519</strain>
    </source>
</reference>
<accession>A0A1H9G6N4</accession>
<dbReference type="Gene3D" id="3.40.50.80">
    <property type="entry name" value="Nucleotide-binding domain of ferredoxin-NADP reductase (FNR) module"/>
    <property type="match status" value="1"/>
</dbReference>
<dbReference type="PANTHER" id="PTHR30157">
    <property type="entry name" value="FERRIC REDUCTASE, NADPH-DEPENDENT"/>
    <property type="match status" value="1"/>
</dbReference>
<dbReference type="PANTHER" id="PTHR30157:SF0">
    <property type="entry name" value="NADPH-DEPENDENT FERRIC-CHELATE REDUCTASE"/>
    <property type="match status" value="1"/>
</dbReference>
<proteinExistence type="predicted"/>
<dbReference type="STRING" id="403935.SAMN05216481_108124"/>